<dbReference type="InterPro" id="IPR016039">
    <property type="entry name" value="Thiolase-like"/>
</dbReference>
<dbReference type="PANTHER" id="PTHR18919">
    <property type="entry name" value="ACETYL-COA C-ACYLTRANSFERASE"/>
    <property type="match status" value="1"/>
</dbReference>
<organism evidence="10 11">
    <name type="scientific">Amycolatopsis thermoflava</name>
    <dbReference type="NCBI Taxonomy" id="84480"/>
    <lineage>
        <taxon>Bacteria</taxon>
        <taxon>Bacillati</taxon>
        <taxon>Actinomycetota</taxon>
        <taxon>Actinomycetes</taxon>
        <taxon>Pseudonocardiales</taxon>
        <taxon>Pseudonocardiaceae</taxon>
        <taxon>Amycolatopsis</taxon>
        <taxon>Amycolatopsis methanolica group</taxon>
    </lineage>
</organism>
<dbReference type="Pfam" id="PF02803">
    <property type="entry name" value="Thiolase_C"/>
    <property type="match status" value="1"/>
</dbReference>
<sequence length="406" mass="42794">MNHEVVICHPLRTPVGRYGGAFRTLSATELAAQTLRQLIERTGLPVDRVDDVRLGQCYPSGESPAIGRVAALDAGLPVTVPGAQIDRRCGSGLQAVIDATMSVATGAAEVVIAGGAESMSNVEFYTDEIRWGVKGDGPRLHDRLARARVTAGGKDHPVPGGMLETAENLRREYSISRREQDEWALRSHERAVKAAADGRFAAEILPVTVPGRRGAPATLVDTDEHPRPDVSLDALSTLRPVMVNSDPEATVTAGNASGQNDGAAACIVTTRDAAAELGLTPILRLVSWAVAGVPPRTMGLGPVPAVAKALDRAGLALSDIELVEINEAFAAQVIACFREWELTDRDLERVNVSGSGISLGHPVGATGARILATLAYEMRRRGARYGLETMCIGGGQGLAAVLELVE</sequence>
<dbReference type="Gene3D" id="3.40.47.10">
    <property type="match status" value="2"/>
</dbReference>
<evidence type="ECO:0000313" key="10">
    <source>
        <dbReference type="EMBL" id="ROS44431.1"/>
    </source>
</evidence>
<evidence type="ECO:0000256" key="3">
    <source>
        <dbReference type="ARBA" id="ARBA00022679"/>
    </source>
</evidence>
<name>A0A3N2H687_9PSEU</name>
<dbReference type="GO" id="GO:0003985">
    <property type="term" value="F:acetyl-CoA C-acetyltransferase activity"/>
    <property type="evidence" value="ECO:0007669"/>
    <property type="project" value="UniProtKB-EC"/>
</dbReference>
<dbReference type="PANTHER" id="PTHR18919:SF107">
    <property type="entry name" value="ACETYL-COA ACETYLTRANSFERASE, CYTOSOLIC"/>
    <property type="match status" value="1"/>
</dbReference>
<accession>A0A3N2H687</accession>
<evidence type="ECO:0000313" key="11">
    <source>
        <dbReference type="Proteomes" id="UP000274843"/>
    </source>
</evidence>
<dbReference type="CDD" id="cd00751">
    <property type="entry name" value="thiolase"/>
    <property type="match status" value="1"/>
</dbReference>
<feature type="active site" description="Proton acceptor" evidence="6">
    <location>
        <position position="391"/>
    </location>
</feature>
<dbReference type="NCBIfam" id="NF004853">
    <property type="entry name" value="PRK06205.1"/>
    <property type="match status" value="1"/>
</dbReference>
<gene>
    <name evidence="10" type="ORF">EDD35_6874</name>
</gene>
<feature type="active site" description="Acyl-thioester intermediate" evidence="6">
    <location>
        <position position="89"/>
    </location>
</feature>
<dbReference type="GeneID" id="301848118"/>
<dbReference type="InterPro" id="IPR020617">
    <property type="entry name" value="Thiolase_C"/>
</dbReference>
<dbReference type="Proteomes" id="UP000274843">
    <property type="component" value="Unassembled WGS sequence"/>
</dbReference>
<evidence type="ECO:0000256" key="6">
    <source>
        <dbReference type="PIRSR" id="PIRSR000429-1"/>
    </source>
</evidence>
<dbReference type="EC" id="2.3.1.9" evidence="2"/>
<keyword evidence="3 7" id="KW-0808">Transferase</keyword>
<dbReference type="EMBL" id="RKHY01000001">
    <property type="protein sequence ID" value="ROS44431.1"/>
    <property type="molecule type" value="Genomic_DNA"/>
</dbReference>
<proteinExistence type="inferred from homology"/>
<dbReference type="PIRSF" id="PIRSF000429">
    <property type="entry name" value="Ac-CoA_Ac_transf"/>
    <property type="match status" value="1"/>
</dbReference>
<feature type="active site" description="Proton acceptor" evidence="6">
    <location>
        <position position="361"/>
    </location>
</feature>
<comment type="similarity">
    <text evidence="1 7">Belongs to the thiolase-like superfamily. Thiolase family.</text>
</comment>
<dbReference type="InterPro" id="IPR002155">
    <property type="entry name" value="Thiolase"/>
</dbReference>
<evidence type="ECO:0000259" key="9">
    <source>
        <dbReference type="Pfam" id="PF02803"/>
    </source>
</evidence>
<comment type="caution">
    <text evidence="10">The sequence shown here is derived from an EMBL/GenBank/DDBJ whole genome shotgun (WGS) entry which is preliminary data.</text>
</comment>
<evidence type="ECO:0000259" key="8">
    <source>
        <dbReference type="Pfam" id="PF00108"/>
    </source>
</evidence>
<dbReference type="Pfam" id="PF00108">
    <property type="entry name" value="Thiolase_N"/>
    <property type="match status" value="1"/>
</dbReference>
<dbReference type="NCBIfam" id="TIGR01930">
    <property type="entry name" value="AcCoA-C-Actrans"/>
    <property type="match status" value="1"/>
</dbReference>
<evidence type="ECO:0000256" key="7">
    <source>
        <dbReference type="RuleBase" id="RU003557"/>
    </source>
</evidence>
<reference evidence="10 11" key="1">
    <citation type="submission" date="2018-11" db="EMBL/GenBank/DDBJ databases">
        <title>Sequencing the genomes of 1000 actinobacteria strains.</title>
        <authorList>
            <person name="Klenk H.-P."/>
        </authorList>
    </citation>
    <scope>NUCLEOTIDE SEQUENCE [LARGE SCALE GENOMIC DNA]</scope>
    <source>
        <strain evidence="10 11">DSM 44348</strain>
    </source>
</reference>
<dbReference type="InterPro" id="IPR020616">
    <property type="entry name" value="Thiolase_N"/>
</dbReference>
<evidence type="ECO:0000256" key="5">
    <source>
        <dbReference type="ARBA" id="ARBA00040529"/>
    </source>
</evidence>
<dbReference type="SUPFAM" id="SSF53901">
    <property type="entry name" value="Thiolase-like"/>
    <property type="match status" value="2"/>
</dbReference>
<keyword evidence="4 7" id="KW-0012">Acyltransferase</keyword>
<protein>
    <recommendedName>
        <fullName evidence="5">Probable acetyl-CoA acetyltransferase</fullName>
        <ecNumber evidence="2">2.3.1.9</ecNumber>
    </recommendedName>
</protein>
<feature type="domain" description="Thiolase C-terminal" evidence="9">
    <location>
        <begin position="280"/>
        <end position="403"/>
    </location>
</feature>
<dbReference type="AlphaFoldDB" id="A0A3N2H687"/>
<keyword evidence="11" id="KW-1185">Reference proteome</keyword>
<dbReference type="RefSeq" id="WP_123686407.1">
    <property type="nucleotide sequence ID" value="NZ_RKHY01000001.1"/>
</dbReference>
<evidence type="ECO:0000256" key="2">
    <source>
        <dbReference type="ARBA" id="ARBA00012705"/>
    </source>
</evidence>
<evidence type="ECO:0000256" key="4">
    <source>
        <dbReference type="ARBA" id="ARBA00023315"/>
    </source>
</evidence>
<evidence type="ECO:0000256" key="1">
    <source>
        <dbReference type="ARBA" id="ARBA00010982"/>
    </source>
</evidence>
<feature type="domain" description="Thiolase N-terminal" evidence="8">
    <location>
        <begin position="5"/>
        <end position="271"/>
    </location>
</feature>
<dbReference type="FunFam" id="3.40.47.10:FF:000010">
    <property type="entry name" value="Acetyl-CoA acetyltransferase (Thiolase)"/>
    <property type="match status" value="1"/>
</dbReference>